<evidence type="ECO:0000313" key="1">
    <source>
        <dbReference type="EMBL" id="KAK3267903.1"/>
    </source>
</evidence>
<dbReference type="AlphaFoldDB" id="A0AAE0L0S5"/>
<accession>A0AAE0L0S5</accession>
<dbReference type="Proteomes" id="UP001190700">
    <property type="component" value="Unassembled WGS sequence"/>
</dbReference>
<sequence>MDNDNAEDNQAYVGRVDGGDRLRRAWARKWRGGCFGWVFRWRCSGQESVLGLVGEGPLEERVTVIEYFDGNPARDEVLLEQEPRGPGVHEGHLIRRDDERGVTVEEIARMRGLSVVGCAVNDFPSLMVPDLEAKRLELAKLAPATEETLLKLERLHPAGTAGDANCFADGMPGAGGDLDFIDFLSKLEHAQAQGLLLRFCAHLRLGFWLRGVPSEMKQEASDEHDRRMQEALRDLLLGSGLAWHSCEFATLTHGMSLNKTARGYSSDGLWGDAQPEVGGVGLVEDV</sequence>
<comment type="caution">
    <text evidence="1">The sequence shown here is derived from an EMBL/GenBank/DDBJ whole genome shotgun (WGS) entry which is preliminary data.</text>
</comment>
<evidence type="ECO:0000313" key="2">
    <source>
        <dbReference type="Proteomes" id="UP001190700"/>
    </source>
</evidence>
<gene>
    <name evidence="1" type="ORF">CYMTET_23564</name>
</gene>
<reference evidence="1 2" key="1">
    <citation type="journal article" date="2015" name="Genome Biol. Evol.">
        <title>Comparative Genomics of a Bacterivorous Green Alga Reveals Evolutionary Causalities and Consequences of Phago-Mixotrophic Mode of Nutrition.</title>
        <authorList>
            <person name="Burns J.A."/>
            <person name="Paasch A."/>
            <person name="Narechania A."/>
            <person name="Kim E."/>
        </authorList>
    </citation>
    <scope>NUCLEOTIDE SEQUENCE [LARGE SCALE GENOMIC DNA]</scope>
    <source>
        <strain evidence="1 2">PLY_AMNH</strain>
    </source>
</reference>
<name>A0AAE0L0S5_9CHLO</name>
<protein>
    <submittedName>
        <fullName evidence="1">Uncharacterized protein</fullName>
    </submittedName>
</protein>
<organism evidence="1 2">
    <name type="scientific">Cymbomonas tetramitiformis</name>
    <dbReference type="NCBI Taxonomy" id="36881"/>
    <lineage>
        <taxon>Eukaryota</taxon>
        <taxon>Viridiplantae</taxon>
        <taxon>Chlorophyta</taxon>
        <taxon>Pyramimonadophyceae</taxon>
        <taxon>Pyramimonadales</taxon>
        <taxon>Pyramimonadaceae</taxon>
        <taxon>Cymbomonas</taxon>
    </lineage>
</organism>
<dbReference type="EMBL" id="LGRX02012134">
    <property type="protein sequence ID" value="KAK3267903.1"/>
    <property type="molecule type" value="Genomic_DNA"/>
</dbReference>
<keyword evidence="2" id="KW-1185">Reference proteome</keyword>
<proteinExistence type="predicted"/>